<dbReference type="InterPro" id="IPR050386">
    <property type="entry name" value="Glycosyl_hydrolase_5"/>
</dbReference>
<keyword evidence="4" id="KW-0961">Cell wall biogenesis/degradation</keyword>
<protein>
    <recommendedName>
        <fullName evidence="6">Glycoside hydrolase family 5 domain-containing protein</fullName>
    </recommendedName>
</protein>
<evidence type="ECO:0000313" key="7">
    <source>
        <dbReference type="EMBL" id="GAM40248.1"/>
    </source>
</evidence>
<dbReference type="Gene3D" id="3.20.20.80">
    <property type="entry name" value="Glycosidases"/>
    <property type="match status" value="1"/>
</dbReference>
<keyword evidence="3 5" id="KW-0326">Glycosidase</keyword>
<evidence type="ECO:0000256" key="1">
    <source>
        <dbReference type="ARBA" id="ARBA00005641"/>
    </source>
</evidence>
<sequence>MAPHLDTAEKPVSSNGTVSNKLTLLRVSGTNIVDGYGNPVILKGAGLAGHLNMENFITGFSGHEYQLRQAMTEVLGQTLADHFFERMIHHWFTEQDAEFFASLGLNCIRLPFNYRHFIDDKKNPRFLKPDGFKYLDRVVEICGKYNLYVILDLHSVPGGQNQDWHCDSGLSRALFWEFELFQEQVINLWVAIAGRYCNNPIIAGYNPLNEPADPNHIGLLNWYDRVEKAIREVDPNHILFVDGNTYAMDFSHFDRVLPNTVYACHDYSRMGFPIPGQPLYAGTDDDKARLKFQFDRKVQFMRDWNVPIWNGEFGPVYPNPKDTDAAITTQARLNMLGEQLRIYADSNVSWSIWLYKDIGYQGMVYVDPETPYMKLIESFVAKKQHLGLDFWGCTNKEGVSDVYDPFVRRLKDMVPRHLQNKKYPPTWKFDRQVERVVRESLMSEYLVWEFAELFKGKDKEELEELAKSFAFENCVKRDKLNAVLIKDAVAGSRHSH</sequence>
<comment type="similarity">
    <text evidence="1 5">Belongs to the glycosyl hydrolase 5 (cellulase A) family.</text>
</comment>
<dbReference type="AlphaFoldDB" id="A0A0B8MYF5"/>
<dbReference type="GO" id="GO:0009251">
    <property type="term" value="P:glucan catabolic process"/>
    <property type="evidence" value="ECO:0007669"/>
    <property type="project" value="TreeGrafter"/>
</dbReference>
<keyword evidence="2 5" id="KW-0378">Hydrolase</keyword>
<evidence type="ECO:0000256" key="3">
    <source>
        <dbReference type="ARBA" id="ARBA00023295"/>
    </source>
</evidence>
<dbReference type="GO" id="GO:0005576">
    <property type="term" value="C:extracellular region"/>
    <property type="evidence" value="ECO:0007669"/>
    <property type="project" value="TreeGrafter"/>
</dbReference>
<dbReference type="GO" id="GO:0071555">
    <property type="term" value="P:cell wall organization"/>
    <property type="evidence" value="ECO:0007669"/>
    <property type="project" value="UniProtKB-KW"/>
</dbReference>
<feature type="domain" description="Glycoside hydrolase family 5" evidence="6">
    <location>
        <begin position="87"/>
        <end position="356"/>
    </location>
</feature>
<dbReference type="SMR" id="A0A0B8MYF5"/>
<dbReference type="GO" id="GO:0008422">
    <property type="term" value="F:beta-glucosidase activity"/>
    <property type="evidence" value="ECO:0007669"/>
    <property type="project" value="TreeGrafter"/>
</dbReference>
<name>A0A0B8MYF5_TALPI</name>
<evidence type="ECO:0000256" key="4">
    <source>
        <dbReference type="ARBA" id="ARBA00023316"/>
    </source>
</evidence>
<reference evidence="8" key="1">
    <citation type="journal article" date="2015" name="Genome Announc.">
        <title>Draft genome sequence of Talaromyces cellulolyticus strain Y-94, a source of lignocellulosic biomass-degrading enzymes.</title>
        <authorList>
            <person name="Fujii T."/>
            <person name="Koike H."/>
            <person name="Sawayama S."/>
            <person name="Yano S."/>
            <person name="Inoue H."/>
        </authorList>
    </citation>
    <scope>NUCLEOTIDE SEQUENCE [LARGE SCALE GENOMIC DNA]</scope>
    <source>
        <strain evidence="8">Y-94</strain>
    </source>
</reference>
<dbReference type="FunFam" id="3.20.20.80:FF:000130">
    <property type="entry name" value="Endoglucanase C"/>
    <property type="match status" value="1"/>
</dbReference>
<dbReference type="InterPro" id="IPR001547">
    <property type="entry name" value="Glyco_hydro_5"/>
</dbReference>
<keyword evidence="8" id="KW-1185">Reference proteome</keyword>
<dbReference type="InterPro" id="IPR017853">
    <property type="entry name" value="GH"/>
</dbReference>
<dbReference type="PANTHER" id="PTHR31297:SF13">
    <property type="entry name" value="PUTATIVE-RELATED"/>
    <property type="match status" value="1"/>
</dbReference>
<organism evidence="7 8">
    <name type="scientific">Talaromyces pinophilus</name>
    <name type="common">Penicillium pinophilum</name>
    <dbReference type="NCBI Taxonomy" id="128442"/>
    <lineage>
        <taxon>Eukaryota</taxon>
        <taxon>Fungi</taxon>
        <taxon>Dikarya</taxon>
        <taxon>Ascomycota</taxon>
        <taxon>Pezizomycotina</taxon>
        <taxon>Eurotiomycetes</taxon>
        <taxon>Eurotiomycetidae</taxon>
        <taxon>Eurotiales</taxon>
        <taxon>Trichocomaceae</taxon>
        <taxon>Talaromyces</taxon>
        <taxon>Talaromyces sect. Talaromyces</taxon>
    </lineage>
</organism>
<gene>
    <name evidence="7" type="ORF">TCE0_038f12446</name>
</gene>
<accession>A0A0B8MYF5</accession>
<dbReference type="EMBL" id="DF933834">
    <property type="protein sequence ID" value="GAM40248.1"/>
    <property type="molecule type" value="Genomic_DNA"/>
</dbReference>
<dbReference type="SUPFAM" id="SSF51445">
    <property type="entry name" value="(Trans)glycosidases"/>
    <property type="match status" value="1"/>
</dbReference>
<proteinExistence type="inferred from homology"/>
<evidence type="ECO:0000256" key="5">
    <source>
        <dbReference type="RuleBase" id="RU361153"/>
    </source>
</evidence>
<evidence type="ECO:0000256" key="2">
    <source>
        <dbReference type="ARBA" id="ARBA00022801"/>
    </source>
</evidence>
<dbReference type="Pfam" id="PF00150">
    <property type="entry name" value="Cellulase"/>
    <property type="match status" value="1"/>
</dbReference>
<dbReference type="Proteomes" id="UP000053095">
    <property type="component" value="Unassembled WGS sequence"/>
</dbReference>
<dbReference type="PANTHER" id="PTHR31297">
    <property type="entry name" value="GLUCAN ENDO-1,6-BETA-GLUCOSIDASE B"/>
    <property type="match status" value="1"/>
</dbReference>
<evidence type="ECO:0000259" key="6">
    <source>
        <dbReference type="Pfam" id="PF00150"/>
    </source>
</evidence>
<dbReference type="GO" id="GO:0009986">
    <property type="term" value="C:cell surface"/>
    <property type="evidence" value="ECO:0007669"/>
    <property type="project" value="TreeGrafter"/>
</dbReference>
<evidence type="ECO:0000313" key="8">
    <source>
        <dbReference type="Proteomes" id="UP000053095"/>
    </source>
</evidence>